<proteinExistence type="predicted"/>
<dbReference type="AlphaFoldDB" id="A0A3P3VVU5"/>
<dbReference type="SUPFAM" id="SSF103359">
    <property type="entry name" value="Suppressor of Fused, N-terminal domain"/>
    <property type="match status" value="1"/>
</dbReference>
<dbReference type="InterPro" id="IPR037181">
    <property type="entry name" value="SUFU_N"/>
</dbReference>
<evidence type="ECO:0000313" key="2">
    <source>
        <dbReference type="EMBL" id="RRJ86467.1"/>
    </source>
</evidence>
<reference evidence="2 3" key="1">
    <citation type="submission" date="2018-11" db="EMBL/GenBank/DDBJ databases">
        <title>YIM 102482-1 draft genome.</title>
        <authorList>
            <person name="Li G."/>
            <person name="Jiang Y."/>
        </authorList>
    </citation>
    <scope>NUCLEOTIDE SEQUENCE [LARGE SCALE GENOMIC DNA]</scope>
    <source>
        <strain evidence="2 3">YIM 102482-1</strain>
    </source>
</reference>
<accession>A0A3P3VVU5</accession>
<dbReference type="Proteomes" id="UP000274391">
    <property type="component" value="Unassembled WGS sequence"/>
</dbReference>
<sequence length="243" mass="26999">MMACAVMPRCFKVARQDRRMMSRDEYIARAEAEDDWAPGWDAIEAAFATQYPGVEPTHFATDFADRASLGGTQFIDGYSFYKAADDVQHLVTFGMSDLYAHEDYFGLEHSGWGYEMTMQIRTDDPFASLWATNVLSSAAEYTNSRGIWFAPFEVVGGTGNPFAEGSLINSGVFVADTVMSGIDTLHGRLEFLQFVGLMQDELNWIAAEGRDGAPPRAQELLARMAVDNPRLITDLARTKSYVP</sequence>
<dbReference type="OrthoDB" id="9023549at2"/>
<dbReference type="InterPro" id="IPR020941">
    <property type="entry name" value="SUFU-like_domain"/>
</dbReference>
<name>A0A3P3VVU5_9MICO</name>
<evidence type="ECO:0000313" key="3">
    <source>
        <dbReference type="Proteomes" id="UP000274391"/>
    </source>
</evidence>
<dbReference type="Pfam" id="PF05076">
    <property type="entry name" value="SUFU"/>
    <property type="match status" value="1"/>
</dbReference>
<gene>
    <name evidence="2" type="ORF">EG850_08980</name>
</gene>
<feature type="domain" description="Suppressor of fused-like" evidence="1">
    <location>
        <begin position="73"/>
        <end position="237"/>
    </location>
</feature>
<dbReference type="EMBL" id="RQVS01000009">
    <property type="protein sequence ID" value="RRJ86467.1"/>
    <property type="molecule type" value="Genomic_DNA"/>
</dbReference>
<comment type="caution">
    <text evidence="2">The sequence shown here is derived from an EMBL/GenBank/DDBJ whole genome shotgun (WGS) entry which is preliminary data.</text>
</comment>
<keyword evidence="3" id="KW-1185">Reference proteome</keyword>
<organism evidence="2 3">
    <name type="scientific">Gulosibacter macacae</name>
    <dbReference type="NCBI Taxonomy" id="2488791"/>
    <lineage>
        <taxon>Bacteria</taxon>
        <taxon>Bacillati</taxon>
        <taxon>Actinomycetota</taxon>
        <taxon>Actinomycetes</taxon>
        <taxon>Micrococcales</taxon>
        <taxon>Microbacteriaceae</taxon>
        <taxon>Gulosibacter</taxon>
    </lineage>
</organism>
<protein>
    <submittedName>
        <fullName evidence="2">Suppressor of fused domain protein</fullName>
    </submittedName>
</protein>
<evidence type="ECO:0000259" key="1">
    <source>
        <dbReference type="Pfam" id="PF05076"/>
    </source>
</evidence>